<dbReference type="Pfam" id="PF23283">
    <property type="entry name" value="D8C_UMOD"/>
    <property type="match status" value="12"/>
</dbReference>
<dbReference type="PANTHER" id="PTHR46160">
    <property type="entry name" value="ALPHA-TECTORIN-RELATED"/>
    <property type="match status" value="1"/>
</dbReference>
<proteinExistence type="predicted"/>
<dbReference type="Gene3D" id="2.60.40.4100">
    <property type="entry name" value="Zona pellucida, ZP-C domain"/>
    <property type="match status" value="1"/>
</dbReference>
<dbReference type="InterPro" id="IPR052749">
    <property type="entry name" value="Alpha-tectorin"/>
</dbReference>
<keyword evidence="1" id="KW-0245">EGF-like domain</keyword>
<dbReference type="RefSeq" id="XP_021336080.3">
    <property type="nucleotide sequence ID" value="XM_021480405.3"/>
</dbReference>
<reference evidence="5" key="1">
    <citation type="submission" date="2025-08" db="UniProtKB">
        <authorList>
            <consortium name="RefSeq"/>
        </authorList>
    </citation>
    <scope>IDENTIFICATION</scope>
    <source>
        <strain evidence="5">Tuebingen</strain>
        <tissue evidence="5">Fibroblasts and whole tissue</tissue>
    </source>
</reference>
<keyword evidence="4" id="KW-1185">Reference proteome</keyword>
<dbReference type="Pfam" id="PF06119">
    <property type="entry name" value="NIDO"/>
    <property type="match status" value="1"/>
</dbReference>
<name>A0A8M9QN33_DANRE</name>
<dbReference type="AlphaFoldDB" id="A0A8M9QN33"/>
<dbReference type="InterPro" id="IPR057774">
    <property type="entry name" value="D8C_UMOD/GP2/OIT3-like"/>
</dbReference>
<dbReference type="ZFIN" id="ZDB-GENE-131122-49">
    <property type="gene designation" value="si:ch73-181m17.1"/>
</dbReference>
<dbReference type="PROSITE" id="PS51034">
    <property type="entry name" value="ZP_2"/>
    <property type="match status" value="1"/>
</dbReference>
<dbReference type="PROSITE" id="PS51220">
    <property type="entry name" value="NIDO"/>
    <property type="match status" value="1"/>
</dbReference>
<keyword evidence="3" id="KW-1015">Disulfide bond</keyword>
<organism evidence="4 5">
    <name type="scientific">Danio rerio</name>
    <name type="common">Zebrafish</name>
    <name type="synonym">Brachydanio rerio</name>
    <dbReference type="NCBI Taxonomy" id="7955"/>
    <lineage>
        <taxon>Eukaryota</taxon>
        <taxon>Metazoa</taxon>
        <taxon>Chordata</taxon>
        <taxon>Craniata</taxon>
        <taxon>Vertebrata</taxon>
        <taxon>Euteleostomi</taxon>
        <taxon>Actinopterygii</taxon>
        <taxon>Neopterygii</taxon>
        <taxon>Teleostei</taxon>
        <taxon>Ostariophysi</taxon>
        <taxon>Cypriniformes</taxon>
        <taxon>Danionidae</taxon>
        <taxon>Danioninae</taxon>
        <taxon>Danio</taxon>
    </lineage>
</organism>
<dbReference type="Pfam" id="PF00100">
    <property type="entry name" value="Zona_pellucida"/>
    <property type="match status" value="1"/>
</dbReference>
<dbReference type="Proteomes" id="UP000000437">
    <property type="component" value="Chromosome 12"/>
</dbReference>
<keyword evidence="2" id="KW-0732">Signal</keyword>
<dbReference type="InterPro" id="IPR001507">
    <property type="entry name" value="ZP_dom"/>
</dbReference>
<dbReference type="AGR" id="ZFIN:ZDB-GENE-131122-49"/>
<gene>
    <name evidence="5 6" type="primary">si:ch73-181m17.1</name>
</gene>
<dbReference type="SMART" id="SM00539">
    <property type="entry name" value="NIDO"/>
    <property type="match status" value="1"/>
</dbReference>
<evidence type="ECO:0000256" key="3">
    <source>
        <dbReference type="ARBA" id="ARBA00023157"/>
    </source>
</evidence>
<dbReference type="KEGG" id="dre:100330610"/>
<dbReference type="InterPro" id="IPR003886">
    <property type="entry name" value="NIDO_dom"/>
</dbReference>
<evidence type="ECO:0000256" key="1">
    <source>
        <dbReference type="ARBA" id="ARBA00022536"/>
    </source>
</evidence>
<sequence>MRFPISLCVLLLLLVNDVMNISVSTVTPQTALTELSNPSVPPPTTTTDVRTPVSEPCTQYSILDDGWRGLQVLGHNSPFNVHDDTLVEWSGWYRLYLNGTSAQLSEWCVSYSECGGGTGLYLNASHPKLEDGVVTRDVLGMSSGWSFSQCGNYRSNSIQVKACPGDYYVYELVKPSTFMPRPTYCTVAFNNISNDPCYNYESLDRPWRATNESGFFICDGAFPWNGWYRLFCNGMNIRMPESCIGANGCNTQNSLSLNGPHPQIEDGVVIRELCGSVGFGCCAFRSTPIRVKACPGDYYVYELSDPSFPCSGYCIDVSTLSQLPTTSPAAITGSSITLINSDYDPCYNYNSLDNHWRSTHNNWLADEHAYDDSRVHWDGWYRLFINGSSAEIPERCFSHMSCGGYVSLWLGDPHPQLEDGVVTRKVYGSSYHQCNNYRSDPIQVKACPGNYYVYKLIRPKLTIPAPVYCADVRTPVSEPCTQYSILDDGWRGLQVLGHNSPYNVHDDTLVEWSGWYRLYLNGTSAQLSEWCVSYSECGGGTGLYLNASHPKLEDGVVTRDVLGMSSGWSFSQCGNYRSNSIQVKACPGDYYVYELVKPSTFMPRPTYCTVAFNNISDDPCYNYESLDRPWRATNESGFFVCDGAFTWNGWYRLFCNGMNIRMPESCIGANGCNTQNSLSLNGPHPQIEDGVVIRELCGSVGFGCCAFRSTPIRVKACPGDYYVYELSDPSFPCSGYCIDVRTLSQLPTTSPAAITGSSITLNYDPCYNYNSLDNYWRTTYNNWFADEHAHDDSRVHWDGWYRLFINGSSAEIPEWCFTYMSCGGYVSLWLGDPHPQLEDGVVTRKVYGSIYNQCNYRSDPIQVKACPGNYYVYKLIRPKLTMPAPVYCAVSFNTSNTDPCYNYTNLDEPWRASNNSYFGSVCDYNVVWNGWYRLFYNAQSVQMPDSCVSNGMCGSNQPLWLNGSHPSLEDGVVTRQVCSPTWTDCCGYTSHPIQVKACPGNYYVYHLTKPTFCSSYCAEVTEISNILASTTAVTISTQESPIATSEADPFDPCYNYTVLDNYWRSVNNTQFSSIRCDMSVNWNGWYRLYISGQSAQMPDTCVNELSCSTHAPLWLNGEHPHVEDGVVTRSICGHWNNDCCYFHSNPIQVKACPGSYYVYEFVSPSFCFGTYCAEVTTSSSDPCFGYSVIDENWRDLRQDYYNYYSFYGHDDTLVDWKGWYRLYLNGKNAQLSEWCVTQSGCGGDIALFLNGSHPRLEDGVVTREVLGTWSSSSWVWWWWWYTWSFDLSKQCGYYKSSSIQVKACPGDYYVYELVRPNASMIRPAYCTVAFDSINNDPCYNYESLDRPWRATNESGFSVSDEFFSWNGWYRLFYNGMNIQMSESCIGRYVCNAFSGLSLKGPHPQIDDGVVIREVCGGEMFGCCAFRLTAIRVKACPGDYYVYEFVKPLTYSNSAYCTDISTVTEAFSSTSPALIIGSSMSTFNRDYDPCNDYNILDNHWRSTLNYRAQYYFDDSRVEWQGWYRLYINGISAQMPEWCFIYMSCGGFSSLWLGGPHPQLEDGVVIREVYGSVNDQCSSYQSNPIQVKACTGNYYVYEFKKPKISIPAPTYCADPFTTPSVDPCYNYNSLDEPWRATDHPYYDKYYYYNVMCDYNAWSWNGWYRLFYNGQSVQMPESCVSAGMCGTNYPLWLNGSHPRLEDGVVTREVCGSSWSGCCSFKSHPIQVKACPGNYYVYEFVRPQLCSAYCADISTINTTTTTTNISSGPFYPFGFGDTETNRSDDGISSVIYFRRPFIFFGQTYNQVYISNNGFLTFDWPWYSYYPYQFPGYGGQDIIAPLWADIDNRFTGVISYQQYTYGSVISNATQDINLYFPDLRFSATWVFVVTWDRVPYYPISRTETSFQVVFISDGHLSFILMNYGKVAPTHRFVQAGYDTNSSRCYFSITSSLQNETTNLTYSSNVNVPGRWAFRTDHRSRCCQFNEDHCSEFNCTENEHCKKKHGVYGCSCKKNHHRSHPSAADSFDFTETCENSHGSISLSRCQLFDAGFPSDILHLNDPSCRGTVRDGQVEFYFDNNEHICGTSLTANGTHIIYENFIKGEPNTTGLLVSRAKVLKLSFSCVYLQTQTLSMDINPLESKVHKTLPAGQGTYRVRMIPYQDAEFLHPFTGNVAKEVSKRIFVEVRVDGVDDRQFASVIDTCWATPVNDPHDSLRWDLIVDRCPNPNDDTVELVENGDSMVSRFSFEMFIFTANSTKVYLHCAIHLCLLIDNHCSVNCDSEHHRRQARSADIHDSAHISLGPFMWSENDKDLPVPRQVPVA</sequence>
<dbReference type="Gene3D" id="2.60.40.3210">
    <property type="entry name" value="Zona pellucida, ZP-N domain"/>
    <property type="match status" value="1"/>
</dbReference>
<evidence type="ECO:0000313" key="4">
    <source>
        <dbReference type="Proteomes" id="UP000000437"/>
    </source>
</evidence>
<dbReference type="PANTHER" id="PTHR46160:SF9">
    <property type="entry name" value="PROTEIN PRY2-RELATED"/>
    <property type="match status" value="1"/>
</dbReference>
<evidence type="ECO:0000256" key="2">
    <source>
        <dbReference type="ARBA" id="ARBA00022729"/>
    </source>
</evidence>
<dbReference type="InterPro" id="IPR042235">
    <property type="entry name" value="ZP-C_dom"/>
</dbReference>
<evidence type="ECO:0000313" key="5">
    <source>
        <dbReference type="RefSeq" id="XP_021336080.3"/>
    </source>
</evidence>
<evidence type="ECO:0000313" key="6">
    <source>
        <dbReference type="ZFIN" id="ZDB-GENE-131122-49"/>
    </source>
</evidence>
<dbReference type="GO" id="GO:0007160">
    <property type="term" value="P:cell-matrix adhesion"/>
    <property type="evidence" value="ECO:0007669"/>
    <property type="project" value="InterPro"/>
</dbReference>
<dbReference type="InterPro" id="IPR055355">
    <property type="entry name" value="ZP-C"/>
</dbReference>
<dbReference type="SMART" id="SM00241">
    <property type="entry name" value="ZP"/>
    <property type="match status" value="1"/>
</dbReference>
<accession>A0A8M9QN33</accession>
<protein>
    <submittedName>
        <fullName evidence="5">Uncharacterized protein si:ch73-181m17.1 isoform X1</fullName>
    </submittedName>
</protein>